<feature type="domain" description="C2H2-type" evidence="2">
    <location>
        <begin position="62"/>
        <end position="85"/>
    </location>
</feature>
<accession>A0A9P1MSM7</accession>
<dbReference type="PANTHER" id="PTHR33936">
    <property type="entry name" value="PROTEIN CBG17840"/>
    <property type="match status" value="1"/>
</dbReference>
<dbReference type="PROSITE" id="PS00028">
    <property type="entry name" value="ZINC_FINGER_C2H2_1"/>
    <property type="match status" value="1"/>
</dbReference>
<evidence type="ECO:0000313" key="4">
    <source>
        <dbReference type="Proteomes" id="UP001152747"/>
    </source>
</evidence>
<name>A0A9P1MSM7_9PELO</name>
<dbReference type="AlphaFoldDB" id="A0A9P1MSM7"/>
<proteinExistence type="predicted"/>
<evidence type="ECO:0000259" key="2">
    <source>
        <dbReference type="PROSITE" id="PS00028"/>
    </source>
</evidence>
<feature type="region of interest" description="Disordered" evidence="1">
    <location>
        <begin position="746"/>
        <end position="785"/>
    </location>
</feature>
<feature type="compositionally biased region" description="Acidic residues" evidence="1">
    <location>
        <begin position="762"/>
        <end position="785"/>
    </location>
</feature>
<dbReference type="InterPro" id="IPR018289">
    <property type="entry name" value="MULE_transposase_dom"/>
</dbReference>
<dbReference type="InterPro" id="IPR052797">
    <property type="entry name" value="RegFact_GeneExpr_CellDeath"/>
</dbReference>
<gene>
    <name evidence="3" type="ORF">CAMP_LOCUS57</name>
</gene>
<dbReference type="OrthoDB" id="10031901at2759"/>
<dbReference type="Proteomes" id="UP001152747">
    <property type="component" value="Unassembled WGS sequence"/>
</dbReference>
<reference evidence="3" key="1">
    <citation type="submission" date="2022-11" db="EMBL/GenBank/DDBJ databases">
        <authorList>
            <person name="Kikuchi T."/>
        </authorList>
    </citation>
    <scope>NUCLEOTIDE SEQUENCE</scope>
    <source>
        <strain evidence="3">PS1010</strain>
    </source>
</reference>
<dbReference type="SMART" id="SM00355">
    <property type="entry name" value="ZnF_C2H2"/>
    <property type="match status" value="3"/>
</dbReference>
<evidence type="ECO:0000313" key="3">
    <source>
        <dbReference type="EMBL" id="CAI5437420.1"/>
    </source>
</evidence>
<dbReference type="PANTHER" id="PTHR33936:SF24">
    <property type="entry name" value="C2H2-TYPE DOMAIN-CONTAINING PROTEIN"/>
    <property type="match status" value="1"/>
</dbReference>
<dbReference type="EMBL" id="CANHGI010000001">
    <property type="protein sequence ID" value="CAI5437420.1"/>
    <property type="molecule type" value="Genomic_DNA"/>
</dbReference>
<comment type="caution">
    <text evidence="3">The sequence shown here is derived from an EMBL/GenBank/DDBJ whole genome shotgun (WGS) entry which is preliminary data.</text>
</comment>
<sequence length="959" mass="111506">MNNCQSNKIKCPEIGCDTVTRGDNLRRHLKNVHKYTEDQVILFNKTLKSMKRIENSGNVWNCPKENCSTSCSKYSGILSHLSRMHKDEQGVLKKKLEQDKSVHGKLEFVVQILKEDQEKEEKSTLNCVFDNCCKKSANREKLCEHLRNDHNMNQRFQVENEKFDSKAVFDVWLNKRKESTCTTFVSCGTATDNNITTQYFKCSYEGSYDSIATKNRKKKSRKQTGEKCCSAFMRVVKNPDESYSIIACFDHEGHDKLDWAKQKYTDAQISVIKKLIDEKQTNEQIIAKLRREYPDSNRLHYVLNEDIRVIRERFDLFDGRCDKNDLTSIQKLKEEHPEYGIRLLRLPFNSTGQGFILVMILPEQEEALKKLSWRVVVLDETHNITRYDLKLTTMLVMDENDRGVPVGFMLSNCSSTEELRFFFREVKRIFPEFCPEVFMTDEAGAFWNAYVYEFPQNRFITLKLWCRWHVIRALGKRAQETLKAEHVYYVMQLLNLIMRTPSEYTLKSELNKLYSHLQTLDYENARSFAKYFKKRYEKNKKLWCTVYRDNSPVQTSMMAESWNSKIKRERLKNKLQIRVDNLTYNLRDTCLDMMIQRKVEIARDIARANLRSCEQRKLHQLAVKLQLEFEIEETSEESSVFLIEKKNQTVFVVTYENRCICDTKKNSHCENCGVCWSNVTCTCTDQVSGRNCIHCHIAVLFRPSIFRTEKANPDVDDIVPANSETNNEEESELNLELDLENDDEYGEQNENMKGAGDHDIENSDDNGDSENVIDMEDGEDTDDEENEKYRDIAMANITSIKNAYNCIETQLRSLSRNSTSKCAKISSDIAQVFEKIARELVGDKAFKSPGLITRANLGSANSQPLTANAVMNFTMQKKSKNIRKRKHPQDEDENHRQESQICCCICDQKEAPSSSSGESSSELNMQCSVCPFRAHEVCTRNLRYNICSICEKGSYFNLF</sequence>
<keyword evidence="4" id="KW-1185">Reference proteome</keyword>
<dbReference type="Pfam" id="PF10551">
    <property type="entry name" value="MULE"/>
    <property type="match status" value="1"/>
</dbReference>
<evidence type="ECO:0000256" key="1">
    <source>
        <dbReference type="SAM" id="MobiDB-lite"/>
    </source>
</evidence>
<dbReference type="InterPro" id="IPR013087">
    <property type="entry name" value="Znf_C2H2_type"/>
</dbReference>
<organism evidence="3 4">
    <name type="scientific">Caenorhabditis angaria</name>
    <dbReference type="NCBI Taxonomy" id="860376"/>
    <lineage>
        <taxon>Eukaryota</taxon>
        <taxon>Metazoa</taxon>
        <taxon>Ecdysozoa</taxon>
        <taxon>Nematoda</taxon>
        <taxon>Chromadorea</taxon>
        <taxon>Rhabditida</taxon>
        <taxon>Rhabditina</taxon>
        <taxon>Rhabditomorpha</taxon>
        <taxon>Rhabditoidea</taxon>
        <taxon>Rhabditidae</taxon>
        <taxon>Peloderinae</taxon>
        <taxon>Caenorhabditis</taxon>
    </lineage>
</organism>
<protein>
    <recommendedName>
        <fullName evidence="2">C2H2-type domain-containing protein</fullName>
    </recommendedName>
</protein>